<keyword evidence="3" id="KW-0786">Thiamine pyrophosphate</keyword>
<comment type="similarity">
    <text evidence="2">Belongs to the transketolase family.</text>
</comment>
<evidence type="ECO:0000256" key="1">
    <source>
        <dbReference type="ARBA" id="ARBA00001964"/>
    </source>
</evidence>
<feature type="domain" description="Transketolase-like pyrimidine-binding" evidence="4">
    <location>
        <begin position="13"/>
        <end position="179"/>
    </location>
</feature>
<protein>
    <submittedName>
        <fullName evidence="5">Transketolase C-terminal domain-containing protein</fullName>
    </submittedName>
</protein>
<dbReference type="InterPro" id="IPR051157">
    <property type="entry name" value="PDH/Transketolase"/>
</dbReference>
<dbReference type="FunFam" id="3.40.50.970:FF:000129">
    <property type="entry name" value="Transketolase"/>
    <property type="match status" value="1"/>
</dbReference>
<reference evidence="5" key="1">
    <citation type="submission" date="2023-08" db="EMBL/GenBank/DDBJ databases">
        <title>Complete Genome Sequences of butyrate producing Anaerostipes hadrus strains BA1 and GIF7 isolated from the terminal ileum of a healthy lean male.</title>
        <authorList>
            <person name="Low A."/>
            <person name="Sheludchenko M."/>
            <person name="Cheng H.E."/>
            <person name="Koh X.Q."/>
            <person name="Lee J."/>
        </authorList>
    </citation>
    <scope>NUCLEOTIDE SEQUENCE</scope>
    <source>
        <strain evidence="5">BA1</strain>
    </source>
</reference>
<dbReference type="SMART" id="SM00861">
    <property type="entry name" value="Transket_pyr"/>
    <property type="match status" value="1"/>
</dbReference>
<gene>
    <name evidence="5" type="ORF">RBI15_09870</name>
</gene>
<dbReference type="Proteomes" id="UP001243496">
    <property type="component" value="Chromosome"/>
</dbReference>
<dbReference type="SUPFAM" id="SSF52922">
    <property type="entry name" value="TK C-terminal domain-like"/>
    <property type="match status" value="1"/>
</dbReference>
<dbReference type="RefSeq" id="WP_306856286.1">
    <property type="nucleotide sequence ID" value="NZ_CP132968.1"/>
</dbReference>
<dbReference type="Gene3D" id="3.40.50.970">
    <property type="match status" value="1"/>
</dbReference>
<proteinExistence type="inferred from homology"/>
<dbReference type="InterPro" id="IPR005475">
    <property type="entry name" value="Transketolase-like_Pyr-bd"/>
</dbReference>
<dbReference type="PANTHER" id="PTHR43825:SF1">
    <property type="entry name" value="TRANSKETOLASE-LIKE PYRIMIDINE-BINDING DOMAIN-CONTAINING PROTEIN"/>
    <property type="match status" value="1"/>
</dbReference>
<dbReference type="EMBL" id="CP132968">
    <property type="protein sequence ID" value="WMD15682.1"/>
    <property type="molecule type" value="Genomic_DNA"/>
</dbReference>
<dbReference type="Pfam" id="PF02780">
    <property type="entry name" value="Transketolase_C"/>
    <property type="match status" value="1"/>
</dbReference>
<comment type="cofactor">
    <cofactor evidence="1">
        <name>thiamine diphosphate</name>
        <dbReference type="ChEBI" id="CHEBI:58937"/>
    </cofactor>
</comment>
<evidence type="ECO:0000256" key="3">
    <source>
        <dbReference type="ARBA" id="ARBA00023052"/>
    </source>
</evidence>
<accession>A0AAQ3JC96</accession>
<dbReference type="AlphaFoldDB" id="A0AAQ3JC96"/>
<dbReference type="Pfam" id="PF02779">
    <property type="entry name" value="Transket_pyr"/>
    <property type="match status" value="1"/>
</dbReference>
<dbReference type="InterPro" id="IPR009014">
    <property type="entry name" value="Transketo_C/PFOR_II"/>
</dbReference>
<dbReference type="InterPro" id="IPR029061">
    <property type="entry name" value="THDP-binding"/>
</dbReference>
<name>A0AAQ3JC96_ANAHA</name>
<dbReference type="InterPro" id="IPR033248">
    <property type="entry name" value="Transketolase_C"/>
</dbReference>
<evidence type="ECO:0000256" key="2">
    <source>
        <dbReference type="ARBA" id="ARBA00007131"/>
    </source>
</evidence>
<dbReference type="Gene3D" id="3.40.50.920">
    <property type="match status" value="1"/>
</dbReference>
<dbReference type="CDD" id="cd07033">
    <property type="entry name" value="TPP_PYR_DXS_TK_like"/>
    <property type="match status" value="1"/>
</dbReference>
<organism evidence="5 6">
    <name type="scientific">Anaerostipes hadrus</name>
    <dbReference type="NCBI Taxonomy" id="649756"/>
    <lineage>
        <taxon>Bacteria</taxon>
        <taxon>Bacillati</taxon>
        <taxon>Bacillota</taxon>
        <taxon>Clostridia</taxon>
        <taxon>Lachnospirales</taxon>
        <taxon>Lachnospiraceae</taxon>
        <taxon>Anaerostipes</taxon>
    </lineage>
</organism>
<dbReference type="GeneID" id="92741698"/>
<evidence type="ECO:0000259" key="4">
    <source>
        <dbReference type="SMART" id="SM00861"/>
    </source>
</evidence>
<evidence type="ECO:0000313" key="6">
    <source>
        <dbReference type="Proteomes" id="UP001243496"/>
    </source>
</evidence>
<sequence>MYIVCDKIETEDVEMRSVFAQVMEEMQAEDPRLIYMDADLMNSIGMAKYWKEHPDKTINCGIQEANMIGVAAGMSATGLIPFVHTFGTFASRRVMDQVFVSAAYAKLNVRIIGSDPGITASLNGGTHMPFEDMGMMRCIPQITIIEPTDSVMLADIIRQTKDMYGVFYIRLSRKKCEKIYGDGSTFKIGKAARIREGNDVTIFASGICVAEAVIAAKMLKAEGINAAVSNMFTIKPIDKEAIIEAAETTGAIVTAENHNIVNGLGSAVAEVLAENKPVPLERIGAKDCFGEVGPVDYLKERFEMTASDIVKAAKRAIARKN</sequence>
<evidence type="ECO:0000313" key="5">
    <source>
        <dbReference type="EMBL" id="WMD15682.1"/>
    </source>
</evidence>
<dbReference type="SUPFAM" id="SSF52518">
    <property type="entry name" value="Thiamin diphosphate-binding fold (THDP-binding)"/>
    <property type="match status" value="1"/>
</dbReference>
<dbReference type="PANTHER" id="PTHR43825">
    <property type="entry name" value="PYRUVATE DEHYDROGENASE E1 COMPONENT"/>
    <property type="match status" value="1"/>
</dbReference>